<protein>
    <submittedName>
        <fullName evidence="1">GAF domain-containing protein</fullName>
    </submittedName>
</protein>
<organism evidence="1 2">
    <name type="scientific">Nocardioides jiangsuensis</name>
    <dbReference type="NCBI Taxonomy" id="2866161"/>
    <lineage>
        <taxon>Bacteria</taxon>
        <taxon>Bacillati</taxon>
        <taxon>Actinomycetota</taxon>
        <taxon>Actinomycetes</taxon>
        <taxon>Propionibacteriales</taxon>
        <taxon>Nocardioidaceae</taxon>
        <taxon>Nocardioides</taxon>
    </lineage>
</organism>
<comment type="caution">
    <text evidence="1">The sequence shown here is derived from an EMBL/GenBank/DDBJ whole genome shotgun (WGS) entry which is preliminary data.</text>
</comment>
<sequence length="161" mass="17515">MHQVYRAPMRSRHDDVDPGLAVERALASGVCGVGGRLSTPPSTLAEALARTDDEYDERTARRLERFAAAPTGSFVWTRDPDGLYFLGRLMGEWRYDGSPDALATDLVHVRACDWLARPVPPERVPAATLATFARGGRNFQQTHDATVGADSAALWEGAPPP</sequence>
<evidence type="ECO:0000313" key="1">
    <source>
        <dbReference type="EMBL" id="MBY9073393.1"/>
    </source>
</evidence>
<proteinExistence type="predicted"/>
<name>A0ABS7REE2_9ACTN</name>
<accession>A0ABS7REE2</accession>
<gene>
    <name evidence="1" type="ORF">K1X13_01040</name>
</gene>
<dbReference type="RefSeq" id="WP_221023195.1">
    <property type="nucleotide sequence ID" value="NZ_JAIEZQ010000001.1"/>
</dbReference>
<reference evidence="1 2" key="1">
    <citation type="submission" date="2021-08" db="EMBL/GenBank/DDBJ databases">
        <title>Nocardioides bacterium WL0053 sp. nov., isolated from the sediment.</title>
        <authorList>
            <person name="Wang L."/>
            <person name="Zhang D."/>
            <person name="Zhang A."/>
        </authorList>
    </citation>
    <scope>NUCLEOTIDE SEQUENCE [LARGE SCALE GENOMIC DNA]</scope>
    <source>
        <strain evidence="1 2">WL0053</strain>
    </source>
</reference>
<dbReference type="Proteomes" id="UP000754710">
    <property type="component" value="Unassembled WGS sequence"/>
</dbReference>
<keyword evidence="2" id="KW-1185">Reference proteome</keyword>
<dbReference type="EMBL" id="JAIEZQ010000001">
    <property type="protein sequence ID" value="MBY9073393.1"/>
    <property type="molecule type" value="Genomic_DNA"/>
</dbReference>
<evidence type="ECO:0000313" key="2">
    <source>
        <dbReference type="Proteomes" id="UP000754710"/>
    </source>
</evidence>